<dbReference type="Proteomes" id="UP000030643">
    <property type="component" value="Unassembled WGS sequence"/>
</dbReference>
<dbReference type="STRING" id="1329250.WOSG25_090100"/>
<evidence type="ECO:0000313" key="1">
    <source>
        <dbReference type="EMBL" id="GAK31313.1"/>
    </source>
</evidence>
<dbReference type="RefSeq" id="WP_027699311.1">
    <property type="nucleotide sequence ID" value="NZ_DF820492.1"/>
</dbReference>
<organism evidence="1 2">
    <name type="scientific">Weissella oryzae (strain DSM 25784 / JCM 18191 / LMG 30913 / SG25)</name>
    <dbReference type="NCBI Taxonomy" id="1329250"/>
    <lineage>
        <taxon>Bacteria</taxon>
        <taxon>Bacillati</taxon>
        <taxon>Bacillota</taxon>
        <taxon>Bacilli</taxon>
        <taxon>Lactobacillales</taxon>
        <taxon>Lactobacillaceae</taxon>
        <taxon>Weissella</taxon>
    </lineage>
</organism>
<protein>
    <submittedName>
        <fullName evidence="1">Uncharacterized protein</fullName>
    </submittedName>
</protein>
<gene>
    <name evidence="1" type="ORF">WOSG25_090100</name>
</gene>
<dbReference type="AlphaFoldDB" id="A0A069CVT9"/>
<sequence>MKVIKKVRFNGVLKSAAGSLQTVVRTFQVRVNLTESELKRLISLVETIGAEEILEVRVITVEVPFSKAK</sequence>
<accession>A0A069CVT9</accession>
<dbReference type="OrthoDB" id="9897773at2"/>
<evidence type="ECO:0000313" key="2">
    <source>
        <dbReference type="Proteomes" id="UP000030643"/>
    </source>
</evidence>
<proteinExistence type="predicted"/>
<keyword evidence="2" id="KW-1185">Reference proteome</keyword>
<dbReference type="EMBL" id="DF820492">
    <property type="protein sequence ID" value="GAK31313.1"/>
    <property type="molecule type" value="Genomic_DNA"/>
</dbReference>
<reference evidence="2" key="1">
    <citation type="journal article" date="2014" name="Genome Announc.">
        <title>Draft genome sequence of Weissella oryzae SG25T, isolated from fermented rice grains.</title>
        <authorList>
            <person name="Tanizawa Y."/>
            <person name="Fujisawa T."/>
            <person name="Mochizuki T."/>
            <person name="Kaminuma E."/>
            <person name="Suzuki Y."/>
            <person name="Nakamura Y."/>
            <person name="Tohno M."/>
        </authorList>
    </citation>
    <scope>NUCLEOTIDE SEQUENCE [LARGE SCALE GENOMIC DNA]</scope>
    <source>
        <strain evidence="2">DSM 25784 / JCM 18191 / LMG 30913 / SG25</strain>
    </source>
</reference>
<name>A0A069CVT9_WEIOS</name>